<evidence type="ECO:0000259" key="3">
    <source>
        <dbReference type="PROSITE" id="PS50110"/>
    </source>
</evidence>
<dbReference type="InterPro" id="IPR011006">
    <property type="entry name" value="CheY-like_superfamily"/>
</dbReference>
<dbReference type="InterPro" id="IPR001789">
    <property type="entry name" value="Sig_transdc_resp-reg_receiver"/>
</dbReference>
<gene>
    <name evidence="4" type="ORF">DIZ79_12065</name>
</gene>
<accession>A0A370DVA7</accession>
<dbReference type="PANTHER" id="PTHR44591:SF25">
    <property type="entry name" value="CHEMOTAXIS TWO-COMPONENT RESPONSE REGULATOR"/>
    <property type="match status" value="1"/>
</dbReference>
<keyword evidence="1 2" id="KW-0597">Phosphoprotein</keyword>
<dbReference type="EMBL" id="QFXD01000218">
    <property type="protein sequence ID" value="RDH89429.1"/>
    <property type="molecule type" value="Genomic_DNA"/>
</dbReference>
<sequence length="134" mass="15041">MAIILAVDDQKVMRELVRELVRGVLEDEGHEVLLAEDCMQAMQVARDNAVDLVLSDINMPNMNGISLVSKLRRLDHYAETPIIMLTTESADFKKDKAKRMGANGWLQKPFDPKRLQKAVNTMLAKTGHVLPARS</sequence>
<dbReference type="PANTHER" id="PTHR44591">
    <property type="entry name" value="STRESS RESPONSE REGULATOR PROTEIN 1"/>
    <property type="match status" value="1"/>
</dbReference>
<evidence type="ECO:0000313" key="5">
    <source>
        <dbReference type="Proteomes" id="UP000255508"/>
    </source>
</evidence>
<feature type="modified residue" description="4-aspartylphosphate" evidence="2">
    <location>
        <position position="56"/>
    </location>
</feature>
<evidence type="ECO:0000313" key="4">
    <source>
        <dbReference type="EMBL" id="RDH89429.1"/>
    </source>
</evidence>
<feature type="domain" description="Response regulatory" evidence="3">
    <location>
        <begin position="3"/>
        <end position="123"/>
    </location>
</feature>
<evidence type="ECO:0000256" key="2">
    <source>
        <dbReference type="PROSITE-ProRule" id="PRU00169"/>
    </source>
</evidence>
<protein>
    <submittedName>
        <fullName evidence="4">Response regulator</fullName>
    </submittedName>
</protein>
<dbReference type="PROSITE" id="PS50110">
    <property type="entry name" value="RESPONSE_REGULATORY"/>
    <property type="match status" value="1"/>
</dbReference>
<reference evidence="4 5" key="1">
    <citation type="journal article" date="2018" name="ISME J.">
        <title>Endosymbiont genomes yield clues of tubeworm success.</title>
        <authorList>
            <person name="Li Y."/>
            <person name="Liles M.R."/>
            <person name="Halanych K.M."/>
        </authorList>
    </citation>
    <scope>NUCLEOTIDE SEQUENCE [LARGE SCALE GENOMIC DNA]</scope>
    <source>
        <strain evidence="4">A1422</strain>
    </source>
</reference>
<evidence type="ECO:0000256" key="1">
    <source>
        <dbReference type="ARBA" id="ARBA00022553"/>
    </source>
</evidence>
<dbReference type="GO" id="GO:0000160">
    <property type="term" value="P:phosphorelay signal transduction system"/>
    <property type="evidence" value="ECO:0007669"/>
    <property type="project" value="InterPro"/>
</dbReference>
<dbReference type="Proteomes" id="UP000255508">
    <property type="component" value="Unassembled WGS sequence"/>
</dbReference>
<dbReference type="InterPro" id="IPR050595">
    <property type="entry name" value="Bact_response_regulator"/>
</dbReference>
<name>A0A370DVA7_9GAMM</name>
<dbReference type="Pfam" id="PF00072">
    <property type="entry name" value="Response_reg"/>
    <property type="match status" value="1"/>
</dbReference>
<dbReference type="SUPFAM" id="SSF52172">
    <property type="entry name" value="CheY-like"/>
    <property type="match status" value="1"/>
</dbReference>
<proteinExistence type="predicted"/>
<organism evidence="4 5">
    <name type="scientific">endosymbiont of Lamellibrachia luymesi</name>
    <dbReference type="NCBI Taxonomy" id="2200907"/>
    <lineage>
        <taxon>Bacteria</taxon>
        <taxon>Pseudomonadati</taxon>
        <taxon>Pseudomonadota</taxon>
        <taxon>Gammaproteobacteria</taxon>
        <taxon>sulfur-oxidizing symbionts</taxon>
    </lineage>
</organism>
<dbReference type="Gene3D" id="3.40.50.2300">
    <property type="match status" value="1"/>
</dbReference>
<dbReference type="SMART" id="SM00448">
    <property type="entry name" value="REC"/>
    <property type="match status" value="1"/>
</dbReference>
<dbReference type="AlphaFoldDB" id="A0A370DVA7"/>
<comment type="caution">
    <text evidence="4">The sequence shown here is derived from an EMBL/GenBank/DDBJ whole genome shotgun (WGS) entry which is preliminary data.</text>
</comment>